<organism evidence="4 5">
    <name type="scientific">Streptomyces anulatus</name>
    <name type="common">Streptomyces chrysomallus</name>
    <dbReference type="NCBI Taxonomy" id="1892"/>
    <lineage>
        <taxon>Bacteria</taxon>
        <taxon>Bacillati</taxon>
        <taxon>Actinomycetota</taxon>
        <taxon>Actinomycetes</taxon>
        <taxon>Kitasatosporales</taxon>
        <taxon>Streptomycetaceae</taxon>
        <taxon>Streptomyces</taxon>
    </lineage>
</organism>
<keyword evidence="5" id="KW-1185">Reference proteome</keyword>
<accession>A0ABZ1ZGZ7</accession>
<dbReference type="InterPro" id="IPR025507">
    <property type="entry name" value="DUF4394"/>
</dbReference>
<evidence type="ECO:0000256" key="2">
    <source>
        <dbReference type="SAM" id="SignalP"/>
    </source>
</evidence>
<sequence>MRKAVLVAALTAAVSMVVPASAGAWAAGPLPTQAVQGGPGDTREQKAGDDGLAVIGLTSGQRLVEFRTGAPSEPWQLGKVSGLKKDTKLVGIDFRVQNAKLYGVGDKGGIYTLNTRNAKATKVSQLTVAPAGNFFGVDFNPAANRLRVISDTGQNLRHNIDDPAAPRTTTVDGPLTNPTTPPSSAKGVTGAAYTNNDLNADTATALFDIDTTNDRVSLQSPANVGTLAPTGNLGANAGPNAGFDIYFSHRARTNHGFAALSVNGAYRFYEVNVLTGQAESIGEFPRNHQVTDVALPLNQS</sequence>
<evidence type="ECO:0000256" key="1">
    <source>
        <dbReference type="SAM" id="MobiDB-lite"/>
    </source>
</evidence>
<keyword evidence="2" id="KW-0732">Signal</keyword>
<evidence type="ECO:0000313" key="4">
    <source>
        <dbReference type="EMBL" id="WUX36376.1"/>
    </source>
</evidence>
<dbReference type="EMBL" id="CP109491">
    <property type="protein sequence ID" value="WUX36376.1"/>
    <property type="molecule type" value="Genomic_DNA"/>
</dbReference>
<dbReference type="Proteomes" id="UP001431926">
    <property type="component" value="Chromosome"/>
</dbReference>
<gene>
    <name evidence="4" type="ORF">OG367_09085</name>
</gene>
<dbReference type="Pfam" id="PF14339">
    <property type="entry name" value="DUF4394"/>
    <property type="match status" value="1"/>
</dbReference>
<feature type="domain" description="DUF4394" evidence="3">
    <location>
        <begin position="62"/>
        <end position="294"/>
    </location>
</feature>
<proteinExistence type="predicted"/>
<evidence type="ECO:0000313" key="5">
    <source>
        <dbReference type="Proteomes" id="UP001431926"/>
    </source>
</evidence>
<feature type="signal peptide" evidence="2">
    <location>
        <begin position="1"/>
        <end position="26"/>
    </location>
</feature>
<evidence type="ECO:0000259" key="3">
    <source>
        <dbReference type="Pfam" id="PF14339"/>
    </source>
</evidence>
<protein>
    <submittedName>
        <fullName evidence="4">DUF4394 domain-containing protein</fullName>
    </submittedName>
</protein>
<dbReference type="RefSeq" id="WP_329355436.1">
    <property type="nucleotide sequence ID" value="NZ_CP109490.1"/>
</dbReference>
<feature type="chain" id="PRO_5047078436" evidence="2">
    <location>
        <begin position="27"/>
        <end position="300"/>
    </location>
</feature>
<name>A0ABZ1ZGZ7_STRAQ</name>
<feature type="region of interest" description="Disordered" evidence="1">
    <location>
        <begin position="157"/>
        <end position="188"/>
    </location>
</feature>
<reference evidence="4" key="1">
    <citation type="submission" date="2022-10" db="EMBL/GenBank/DDBJ databases">
        <title>The complete genomes of actinobacterial strains from the NBC collection.</title>
        <authorList>
            <person name="Joergensen T.S."/>
            <person name="Alvarez Arevalo M."/>
            <person name="Sterndorff E.B."/>
            <person name="Faurdal D."/>
            <person name="Vuksanovic O."/>
            <person name="Mourched A.-S."/>
            <person name="Charusanti P."/>
            <person name="Shaw S."/>
            <person name="Blin K."/>
            <person name="Weber T."/>
        </authorList>
    </citation>
    <scope>NUCLEOTIDE SEQUENCE</scope>
    <source>
        <strain evidence="4">NBC_01436</strain>
    </source>
</reference>